<dbReference type="AlphaFoldDB" id="A0A0N4TUP8"/>
<dbReference type="Proteomes" id="UP000278627">
    <property type="component" value="Unassembled WGS sequence"/>
</dbReference>
<reference evidence="1 2" key="2">
    <citation type="submission" date="2018-11" db="EMBL/GenBank/DDBJ databases">
        <authorList>
            <consortium name="Pathogen Informatics"/>
        </authorList>
    </citation>
    <scope>NUCLEOTIDE SEQUENCE [LARGE SCALE GENOMIC DNA]</scope>
</reference>
<dbReference type="EMBL" id="UZAD01013297">
    <property type="protein sequence ID" value="VDN93680.1"/>
    <property type="molecule type" value="Genomic_DNA"/>
</dbReference>
<evidence type="ECO:0000313" key="2">
    <source>
        <dbReference type="Proteomes" id="UP000278627"/>
    </source>
</evidence>
<gene>
    <name evidence="1" type="ORF">BPAG_LOCUS12494</name>
</gene>
<evidence type="ECO:0000313" key="1">
    <source>
        <dbReference type="EMBL" id="VDN93680.1"/>
    </source>
</evidence>
<organism evidence="3">
    <name type="scientific">Brugia pahangi</name>
    <name type="common">Filarial nematode worm</name>
    <dbReference type="NCBI Taxonomy" id="6280"/>
    <lineage>
        <taxon>Eukaryota</taxon>
        <taxon>Metazoa</taxon>
        <taxon>Ecdysozoa</taxon>
        <taxon>Nematoda</taxon>
        <taxon>Chromadorea</taxon>
        <taxon>Rhabditida</taxon>
        <taxon>Spirurina</taxon>
        <taxon>Spiruromorpha</taxon>
        <taxon>Filarioidea</taxon>
        <taxon>Onchocercidae</taxon>
        <taxon>Brugia</taxon>
    </lineage>
</organism>
<accession>A0A0N4TUP8</accession>
<keyword evidence="2" id="KW-1185">Reference proteome</keyword>
<sequence>MSRVNFVDCGVLGVFVFYIEDIDTRQMGGQEMEGQANRHCGEDQCYSSNKSRQNPSGIIIESAVTQSIQREGGDDDDLCTLHALHMHSKLMFAHWTSKVPCVCFMAPRNEL</sequence>
<dbReference type="WBParaSite" id="BPAG_0001253201-mRNA-1">
    <property type="protein sequence ID" value="BPAG_0001253201-mRNA-1"/>
    <property type="gene ID" value="BPAG_0001253201"/>
</dbReference>
<protein>
    <submittedName>
        <fullName evidence="3">Secreted protein</fullName>
    </submittedName>
</protein>
<evidence type="ECO:0000313" key="3">
    <source>
        <dbReference type="WBParaSite" id="BPAG_0001253201-mRNA-1"/>
    </source>
</evidence>
<name>A0A0N4TUP8_BRUPA</name>
<reference evidence="3" key="1">
    <citation type="submission" date="2017-02" db="UniProtKB">
        <authorList>
            <consortium name="WormBaseParasite"/>
        </authorList>
    </citation>
    <scope>IDENTIFICATION</scope>
</reference>
<proteinExistence type="predicted"/>